<keyword evidence="6" id="KW-0969">Cilium</keyword>
<dbReference type="InterPro" id="IPR001029">
    <property type="entry name" value="Flagellin_N"/>
</dbReference>
<evidence type="ECO:0000256" key="2">
    <source>
        <dbReference type="ARBA" id="ARBA00023143"/>
    </source>
</evidence>
<evidence type="ECO:0000256" key="1">
    <source>
        <dbReference type="ARBA" id="ARBA00005709"/>
    </source>
</evidence>
<dbReference type="RefSeq" id="WP_183365363.1">
    <property type="nucleotide sequence ID" value="NZ_JACIEZ010000002.1"/>
</dbReference>
<keyword evidence="2 3" id="KW-0975">Bacterial flagellum</keyword>
<dbReference type="Pfam" id="PF00700">
    <property type="entry name" value="Flagellin_C"/>
    <property type="match status" value="1"/>
</dbReference>
<dbReference type="PANTHER" id="PTHR42792">
    <property type="entry name" value="FLAGELLIN"/>
    <property type="match status" value="1"/>
</dbReference>
<comment type="similarity">
    <text evidence="1 3">Belongs to the bacterial flagellin family.</text>
</comment>
<reference evidence="6 7" key="1">
    <citation type="submission" date="2020-08" db="EMBL/GenBank/DDBJ databases">
        <title>Genomic Encyclopedia of Type Strains, Phase IV (KMG-IV): sequencing the most valuable type-strain genomes for metagenomic binning, comparative biology and taxonomic classification.</title>
        <authorList>
            <person name="Goeker M."/>
        </authorList>
    </citation>
    <scope>NUCLEOTIDE SEQUENCE [LARGE SCALE GENOMIC DNA]</scope>
    <source>
        <strain evidence="6 7">DSM 29853</strain>
    </source>
</reference>
<dbReference type="AlphaFoldDB" id="A0A7W6J3J6"/>
<evidence type="ECO:0000313" key="7">
    <source>
        <dbReference type="Proteomes" id="UP000528286"/>
    </source>
</evidence>
<organism evidence="6 7">
    <name type="scientific">Gellertiella hungarica</name>
    <dbReference type="NCBI Taxonomy" id="1572859"/>
    <lineage>
        <taxon>Bacteria</taxon>
        <taxon>Pseudomonadati</taxon>
        <taxon>Pseudomonadota</taxon>
        <taxon>Alphaproteobacteria</taxon>
        <taxon>Hyphomicrobiales</taxon>
        <taxon>Rhizobiaceae</taxon>
        <taxon>Gellertiella</taxon>
    </lineage>
</organism>
<dbReference type="GO" id="GO:0005198">
    <property type="term" value="F:structural molecule activity"/>
    <property type="evidence" value="ECO:0007669"/>
    <property type="project" value="UniProtKB-UniRule"/>
</dbReference>
<keyword evidence="3" id="KW-0964">Secreted</keyword>
<comment type="subcellular location">
    <subcellularLocation>
        <location evidence="3">Secreted</location>
    </subcellularLocation>
    <subcellularLocation>
        <location evidence="3">Bacterial flagellum</location>
    </subcellularLocation>
</comment>
<evidence type="ECO:0000256" key="3">
    <source>
        <dbReference type="RuleBase" id="RU362073"/>
    </source>
</evidence>
<evidence type="ECO:0000259" key="5">
    <source>
        <dbReference type="Pfam" id="PF00700"/>
    </source>
</evidence>
<accession>A0A7W6J3J6</accession>
<keyword evidence="6" id="KW-0282">Flagellum</keyword>
<feature type="domain" description="Flagellin N-terminal" evidence="4">
    <location>
        <begin position="4"/>
        <end position="137"/>
    </location>
</feature>
<evidence type="ECO:0000259" key="4">
    <source>
        <dbReference type="Pfam" id="PF00669"/>
    </source>
</evidence>
<dbReference type="GO" id="GO:0009288">
    <property type="term" value="C:bacterial-type flagellum"/>
    <property type="evidence" value="ECO:0007669"/>
    <property type="project" value="UniProtKB-SubCell"/>
</dbReference>
<dbReference type="PANTHER" id="PTHR42792:SF2">
    <property type="entry name" value="FLAGELLIN"/>
    <property type="match status" value="1"/>
</dbReference>
<keyword evidence="7" id="KW-1185">Reference proteome</keyword>
<proteinExistence type="inferred from homology"/>
<feature type="domain" description="Flagellin C-terminal" evidence="5">
    <location>
        <begin position="232"/>
        <end position="316"/>
    </location>
</feature>
<dbReference type="EMBL" id="JACIEZ010000002">
    <property type="protein sequence ID" value="MBB4064125.1"/>
    <property type="molecule type" value="Genomic_DNA"/>
</dbReference>
<comment type="caution">
    <text evidence="6">The sequence shown here is derived from an EMBL/GenBank/DDBJ whole genome shotgun (WGS) entry which is preliminary data.</text>
</comment>
<dbReference type="SUPFAM" id="SSF64518">
    <property type="entry name" value="Phase 1 flagellin"/>
    <property type="match status" value="1"/>
</dbReference>
<dbReference type="InterPro" id="IPR001492">
    <property type="entry name" value="Flagellin"/>
</dbReference>
<comment type="function">
    <text evidence="3">Flagellin is the subunit protein which polymerizes to form the filaments of bacterial flagella.</text>
</comment>
<sequence>MTSILTNTAALAALSTLRTIDNNMDTTQQRISSGMRVSQAADNAAYWSIAATMKTDSHALATVTDALGFGAAKTDAAYAGLDQIKTLLDSIKSKLVAASQPGVDKAKVNKEIAELKGQIVTVSQSASFSSENWLYNTGTNPPGTKNLVGGFTRSAANAVSIQTIDFNASSSVMLDKTNATRGVLTRTTSVAVDANTTHTYILVNISSTTTATGTEISISNATTNDALGVMAQAVDQMLQTVIDVTTTLGAVKARIDTQQQFVKNLTENIDIGVGRLVDAEMNEESTRLKALQTQQQLGVQSLTIANNNSQAIMQLFHQ</sequence>
<dbReference type="InterPro" id="IPR046358">
    <property type="entry name" value="Flagellin_C"/>
</dbReference>
<dbReference type="Pfam" id="PF00669">
    <property type="entry name" value="Flagellin_N"/>
    <property type="match status" value="1"/>
</dbReference>
<name>A0A7W6J3J6_9HYPH</name>
<dbReference type="GO" id="GO:0005576">
    <property type="term" value="C:extracellular region"/>
    <property type="evidence" value="ECO:0007669"/>
    <property type="project" value="UniProtKB-SubCell"/>
</dbReference>
<dbReference type="Proteomes" id="UP000528286">
    <property type="component" value="Unassembled WGS sequence"/>
</dbReference>
<dbReference type="Gene3D" id="1.20.1330.10">
    <property type="entry name" value="f41 fragment of flagellin, N-terminal domain"/>
    <property type="match status" value="1"/>
</dbReference>
<evidence type="ECO:0000313" key="6">
    <source>
        <dbReference type="EMBL" id="MBB4064125.1"/>
    </source>
</evidence>
<keyword evidence="6" id="KW-0966">Cell projection</keyword>
<gene>
    <name evidence="6" type="ORF">GGR23_001302</name>
</gene>
<protein>
    <recommendedName>
        <fullName evidence="3">Flagellin</fullName>
    </recommendedName>
</protein>